<keyword evidence="5 9" id="KW-1133">Transmembrane helix</keyword>
<keyword evidence="4 9" id="KW-0812">Transmembrane</keyword>
<evidence type="ECO:0000313" key="11">
    <source>
        <dbReference type="Proteomes" id="UP001209878"/>
    </source>
</evidence>
<comment type="caution">
    <text evidence="10">The sequence shown here is derived from an EMBL/GenBank/DDBJ whole genome shotgun (WGS) entry which is preliminary data.</text>
</comment>
<organism evidence="10 11">
    <name type="scientific">Ridgeia piscesae</name>
    <name type="common">Tubeworm</name>
    <dbReference type="NCBI Taxonomy" id="27915"/>
    <lineage>
        <taxon>Eukaryota</taxon>
        <taxon>Metazoa</taxon>
        <taxon>Spiralia</taxon>
        <taxon>Lophotrochozoa</taxon>
        <taxon>Annelida</taxon>
        <taxon>Polychaeta</taxon>
        <taxon>Sedentaria</taxon>
        <taxon>Canalipalpata</taxon>
        <taxon>Sabellida</taxon>
        <taxon>Siboglinidae</taxon>
        <taxon>Ridgeia</taxon>
    </lineage>
</organism>
<keyword evidence="6 9" id="KW-0472">Membrane</keyword>
<dbReference type="InterPro" id="IPR052221">
    <property type="entry name" value="SLC35F_Transporter"/>
</dbReference>
<dbReference type="Pfam" id="PF06027">
    <property type="entry name" value="SLC35F"/>
    <property type="match status" value="1"/>
</dbReference>
<protein>
    <submittedName>
        <fullName evidence="10">Uncharacterized protein</fullName>
    </submittedName>
</protein>
<keyword evidence="11" id="KW-1185">Reference proteome</keyword>
<evidence type="ECO:0000256" key="1">
    <source>
        <dbReference type="ARBA" id="ARBA00004141"/>
    </source>
</evidence>
<gene>
    <name evidence="10" type="ORF">NP493_419g07015</name>
</gene>
<dbReference type="Proteomes" id="UP001209878">
    <property type="component" value="Unassembled WGS sequence"/>
</dbReference>
<evidence type="ECO:0000256" key="7">
    <source>
        <dbReference type="ARBA" id="ARBA00037727"/>
    </source>
</evidence>
<dbReference type="PANTHER" id="PTHR14233">
    <property type="entry name" value="DUF914-RELATED"/>
    <property type="match status" value="1"/>
</dbReference>
<dbReference type="AlphaFoldDB" id="A0AAD9L0U6"/>
<proteinExistence type="inferred from homology"/>
<evidence type="ECO:0000256" key="5">
    <source>
        <dbReference type="ARBA" id="ARBA00022989"/>
    </source>
</evidence>
<comment type="similarity">
    <text evidence="2">Belongs to the SLC35F solute transporter family.</text>
</comment>
<accession>A0AAD9L0U6</accession>
<evidence type="ECO:0000256" key="6">
    <source>
        <dbReference type="ARBA" id="ARBA00023136"/>
    </source>
</evidence>
<evidence type="ECO:0000256" key="9">
    <source>
        <dbReference type="SAM" id="Phobius"/>
    </source>
</evidence>
<feature type="region of interest" description="Disordered" evidence="8">
    <location>
        <begin position="89"/>
        <end position="125"/>
    </location>
</feature>
<evidence type="ECO:0000313" key="10">
    <source>
        <dbReference type="EMBL" id="KAK2180961.1"/>
    </source>
</evidence>
<sequence>MGVTSAASINLNLLSADFYALLFGIFLFKYQFHVLYLISFCLIIVGIVVYSIWPAPVTMDTDYSSVQSSSNIQTSSADSVREAFHLEIGDTRQTSSSSGSSVDKTECLLSPVAGEGEPGADVLRV</sequence>
<evidence type="ECO:0000256" key="2">
    <source>
        <dbReference type="ARBA" id="ARBA00007863"/>
    </source>
</evidence>
<name>A0AAD9L0U6_RIDPI</name>
<evidence type="ECO:0000256" key="8">
    <source>
        <dbReference type="SAM" id="MobiDB-lite"/>
    </source>
</evidence>
<feature type="transmembrane region" description="Helical" evidence="9">
    <location>
        <begin position="34"/>
        <end position="53"/>
    </location>
</feature>
<comment type="function">
    <text evidence="7">Putative solute transporter.</text>
</comment>
<keyword evidence="3" id="KW-0813">Transport</keyword>
<dbReference type="EMBL" id="JAODUO010000419">
    <property type="protein sequence ID" value="KAK2180961.1"/>
    <property type="molecule type" value="Genomic_DNA"/>
</dbReference>
<comment type="subcellular location">
    <subcellularLocation>
        <location evidence="1">Membrane</location>
        <topology evidence="1">Multi-pass membrane protein</topology>
    </subcellularLocation>
</comment>
<feature type="transmembrane region" description="Helical" evidence="9">
    <location>
        <begin position="6"/>
        <end position="27"/>
    </location>
</feature>
<evidence type="ECO:0000256" key="4">
    <source>
        <dbReference type="ARBA" id="ARBA00022692"/>
    </source>
</evidence>
<evidence type="ECO:0000256" key="3">
    <source>
        <dbReference type="ARBA" id="ARBA00022448"/>
    </source>
</evidence>
<dbReference type="PANTHER" id="PTHR14233:SF4">
    <property type="entry name" value="SOLUTE CARRIER FAMILY 35 MEMBER F2"/>
    <property type="match status" value="1"/>
</dbReference>
<reference evidence="10" key="1">
    <citation type="journal article" date="2023" name="Mol. Biol. Evol.">
        <title>Third-Generation Sequencing Reveals the Adaptive Role of the Epigenome in Three Deep-Sea Polychaetes.</title>
        <authorList>
            <person name="Perez M."/>
            <person name="Aroh O."/>
            <person name="Sun Y."/>
            <person name="Lan Y."/>
            <person name="Juniper S.K."/>
            <person name="Young C.R."/>
            <person name="Angers B."/>
            <person name="Qian P.Y."/>
        </authorList>
    </citation>
    <scope>NUCLEOTIDE SEQUENCE</scope>
    <source>
        <strain evidence="10">R07B-5</strain>
    </source>
</reference>
<dbReference type="GO" id="GO:0022857">
    <property type="term" value="F:transmembrane transporter activity"/>
    <property type="evidence" value="ECO:0007669"/>
    <property type="project" value="InterPro"/>
</dbReference>
<dbReference type="GO" id="GO:0016020">
    <property type="term" value="C:membrane"/>
    <property type="evidence" value="ECO:0007669"/>
    <property type="project" value="UniProtKB-SubCell"/>
</dbReference>
<dbReference type="InterPro" id="IPR009262">
    <property type="entry name" value="SLC35_F1/F2/F6"/>
</dbReference>